<evidence type="ECO:0000256" key="7">
    <source>
        <dbReference type="RuleBase" id="RU368041"/>
    </source>
</evidence>
<keyword evidence="3 7" id="KW-1003">Cell membrane</keyword>
<comment type="subcellular location">
    <subcellularLocation>
        <location evidence="1 7">Cell membrane</location>
        <topology evidence="1 7">Multi-pass membrane protein</topology>
    </subcellularLocation>
</comment>
<name>A0A6H5IRU1_9HYME</name>
<evidence type="ECO:0000313" key="10">
    <source>
        <dbReference type="Proteomes" id="UP000479190"/>
    </source>
</evidence>
<reference evidence="9 10" key="1">
    <citation type="submission" date="2020-02" db="EMBL/GenBank/DDBJ databases">
        <authorList>
            <person name="Ferguson B K."/>
        </authorList>
    </citation>
    <scope>NUCLEOTIDE SEQUENCE [LARGE SCALE GENOMIC DNA]</scope>
</reference>
<evidence type="ECO:0000256" key="3">
    <source>
        <dbReference type="ARBA" id="ARBA00022475"/>
    </source>
</evidence>
<comment type="similarity">
    <text evidence="2 7">Belongs to the NKAIN family.</text>
</comment>
<dbReference type="EMBL" id="CADCXV010001011">
    <property type="protein sequence ID" value="CAB0040228.1"/>
    <property type="molecule type" value="Genomic_DNA"/>
</dbReference>
<feature type="region of interest" description="Disordered" evidence="8">
    <location>
        <begin position="172"/>
        <end position="268"/>
    </location>
</feature>
<dbReference type="GO" id="GO:0005886">
    <property type="term" value="C:plasma membrane"/>
    <property type="evidence" value="ECO:0007669"/>
    <property type="project" value="UniProtKB-SubCell"/>
</dbReference>
<dbReference type="OrthoDB" id="10050321at2759"/>
<evidence type="ECO:0000256" key="2">
    <source>
        <dbReference type="ARBA" id="ARBA00006364"/>
    </source>
</evidence>
<keyword evidence="5 7" id="KW-1133">Transmembrane helix</keyword>
<evidence type="ECO:0000256" key="4">
    <source>
        <dbReference type="ARBA" id="ARBA00022692"/>
    </source>
</evidence>
<organism evidence="9 10">
    <name type="scientific">Trichogramma brassicae</name>
    <dbReference type="NCBI Taxonomy" id="86971"/>
    <lineage>
        <taxon>Eukaryota</taxon>
        <taxon>Metazoa</taxon>
        <taxon>Ecdysozoa</taxon>
        <taxon>Arthropoda</taxon>
        <taxon>Hexapoda</taxon>
        <taxon>Insecta</taxon>
        <taxon>Pterygota</taxon>
        <taxon>Neoptera</taxon>
        <taxon>Endopterygota</taxon>
        <taxon>Hymenoptera</taxon>
        <taxon>Apocrita</taxon>
        <taxon>Proctotrupomorpha</taxon>
        <taxon>Chalcidoidea</taxon>
        <taxon>Trichogrammatidae</taxon>
        <taxon>Trichogramma</taxon>
    </lineage>
</organism>
<dbReference type="GO" id="GO:0002028">
    <property type="term" value="P:regulation of sodium ion transport"/>
    <property type="evidence" value="ECO:0007669"/>
    <property type="project" value="UniProtKB-UniRule"/>
</dbReference>
<dbReference type="PANTHER" id="PTHR13084">
    <property type="entry name" value="T-CELL LYMPHOMA BREAKPOINT-ASSOCIATED TARGET 1-RELATED"/>
    <property type="match status" value="1"/>
</dbReference>
<dbReference type="PANTHER" id="PTHR13084:SF6">
    <property type="entry name" value="SODIUM_POTASSIUM-TRANSPORTING ATPASE SUBUNIT BETA-1-INTERACTING PROTEIN"/>
    <property type="match status" value="1"/>
</dbReference>
<dbReference type="Proteomes" id="UP000479190">
    <property type="component" value="Unassembled WGS sequence"/>
</dbReference>
<gene>
    <name evidence="9" type="ORF">TBRA_LOCUS11956</name>
</gene>
<dbReference type="AlphaFoldDB" id="A0A6H5IRU1"/>
<dbReference type="Pfam" id="PF05640">
    <property type="entry name" value="NKAIN"/>
    <property type="match status" value="1"/>
</dbReference>
<feature type="transmembrane region" description="Helical" evidence="7">
    <location>
        <begin position="34"/>
        <end position="55"/>
    </location>
</feature>
<keyword evidence="4 7" id="KW-0812">Transmembrane</keyword>
<protein>
    <recommendedName>
        <fullName evidence="7">Sodium/potassium-transporting ATPase subunit beta-1-interacting protein</fullName>
        <shortName evidence="7">Na(+)/K(+)-transporting ATPase subunit beta-1-interacting protein</shortName>
    </recommendedName>
</protein>
<feature type="compositionally biased region" description="Basic residues" evidence="8">
    <location>
        <begin position="214"/>
        <end position="223"/>
    </location>
</feature>
<evidence type="ECO:0000256" key="1">
    <source>
        <dbReference type="ARBA" id="ARBA00004651"/>
    </source>
</evidence>
<feature type="transmembrane region" description="Helical" evidence="7">
    <location>
        <begin position="145"/>
        <end position="167"/>
    </location>
</feature>
<evidence type="ECO:0000256" key="6">
    <source>
        <dbReference type="ARBA" id="ARBA00023136"/>
    </source>
</evidence>
<evidence type="ECO:0000313" key="9">
    <source>
        <dbReference type="EMBL" id="CAB0040228.1"/>
    </source>
</evidence>
<evidence type="ECO:0000256" key="8">
    <source>
        <dbReference type="SAM" id="MobiDB-lite"/>
    </source>
</evidence>
<proteinExistence type="inferred from homology"/>
<feature type="transmembrane region" description="Helical" evidence="7">
    <location>
        <begin position="62"/>
        <end position="86"/>
    </location>
</feature>
<dbReference type="InterPro" id="IPR008516">
    <property type="entry name" value="Na/K-Atpase_Interacting"/>
</dbReference>
<keyword evidence="6 7" id="KW-0472">Membrane</keyword>
<accession>A0A6H5IRU1</accession>
<feature type="compositionally biased region" description="Basic residues" evidence="8">
    <location>
        <begin position="232"/>
        <end position="246"/>
    </location>
</feature>
<keyword evidence="10" id="KW-1185">Reference proteome</keyword>
<sequence length="447" mass="51341">MGLCNKRHFLLTVCTLQLITTVERQVFDFLGFMWLPILFNFFNIIFVIFGFFGAFQYRPKYIIAYSVWNVWWLGWNIFVTCFYLNAGKLDRDSDLLNFGTNSFSWWYVNGPGCKAHYNNTLPEVDRPDVVTDCVLNYEIVEVIHSSIQCLLAVMAIIGGIILSRVFMEEDDSSTLRKKKKTQNPIRPIYSIEYSQPEPPSHVNHEDRMSPKPMTPRRVKRRSVISRDQGMRRSSRRSSVRQSRRKSQSSNRMSDQDGLYANSSNFANQNMNSISQGQLNYDRISGRWERVDRNSIITVNPGWQGSNMNMNMNMNMNLAAASSSPNIWQPTTPAYPSMPSIPVPNSWENASSTRNLTDNMAVSMNPLPMHGQWQGQSNPSFQQTSIQSLNQEDMDEIYNNRPASVRSIYSNYHGVRATPQVPARSDQVRQSQRQFVLSGPPAYQDTVI</sequence>
<evidence type="ECO:0000256" key="5">
    <source>
        <dbReference type="ARBA" id="ARBA00022989"/>
    </source>
</evidence>